<dbReference type="InterPro" id="IPR027365">
    <property type="entry name" value="GNAT_acetyltra_YdfB-like"/>
</dbReference>
<comment type="caution">
    <text evidence="2">The sequence shown here is derived from an EMBL/GenBank/DDBJ whole genome shotgun (WGS) entry which is preliminary data.</text>
</comment>
<evidence type="ECO:0000313" key="2">
    <source>
        <dbReference type="EMBL" id="MFB9064988.1"/>
    </source>
</evidence>
<evidence type="ECO:0000313" key="3">
    <source>
        <dbReference type="Proteomes" id="UP001589589"/>
    </source>
</evidence>
<dbReference type="Pfam" id="PF00583">
    <property type="entry name" value="Acetyltransf_1"/>
    <property type="match status" value="1"/>
</dbReference>
<feature type="domain" description="N-acetyltransferase" evidence="1">
    <location>
        <begin position="110"/>
        <end position="237"/>
    </location>
</feature>
<dbReference type="PANTHER" id="PTHR31143">
    <property type="match status" value="1"/>
</dbReference>
<dbReference type="CDD" id="cd04301">
    <property type="entry name" value="NAT_SF"/>
    <property type="match status" value="1"/>
</dbReference>
<protein>
    <submittedName>
        <fullName evidence="2">GNAT family N-acetyltransferase</fullName>
    </submittedName>
</protein>
<dbReference type="RefSeq" id="WP_379690486.1">
    <property type="nucleotide sequence ID" value="NZ_JBHMEX010000043.1"/>
</dbReference>
<keyword evidence="3" id="KW-1185">Reference proteome</keyword>
<reference evidence="2 3" key="1">
    <citation type="submission" date="2024-09" db="EMBL/GenBank/DDBJ databases">
        <authorList>
            <person name="Sun Q."/>
            <person name="Mori K."/>
        </authorList>
    </citation>
    <scope>NUCLEOTIDE SEQUENCE [LARGE SCALE GENOMIC DNA]</scope>
    <source>
        <strain evidence="2 3">CECT 7908</strain>
    </source>
</reference>
<dbReference type="Gene3D" id="3.40.630.30">
    <property type="match status" value="1"/>
</dbReference>
<dbReference type="InterPro" id="IPR016181">
    <property type="entry name" value="Acyl_CoA_acyltransferase"/>
</dbReference>
<dbReference type="InterPro" id="IPR000182">
    <property type="entry name" value="GNAT_dom"/>
</dbReference>
<dbReference type="SUPFAM" id="SSF55729">
    <property type="entry name" value="Acyl-CoA N-acyltransferases (Nat)"/>
    <property type="match status" value="1"/>
</dbReference>
<dbReference type="PROSITE" id="PS51186">
    <property type="entry name" value="GNAT"/>
    <property type="match status" value="1"/>
</dbReference>
<name>A0ABV5FN60_9FLAO</name>
<sequence length="237" mass="27183">MLEGNSGTIKHMNTDYTKLDNPAWYSLSETHQEFAVDYNNIKFYHPDYCPFGGFITTENIQKSIDAYSEFADNFFIVGEKPLLSNQLELKKELICLQMVLNNRLDIEITETFVPLTTSEHIDALFELVSLVQPGYFKRKTALLGNYFGIFKDNKLIAVTGERMKMNDFTEVSAIVTHPDHTGKGYAKQLIAHAVNTIFDQNKIPYLHVVESNIGAIKLYEKLGFVTRRKMSLWHISK</sequence>
<dbReference type="Proteomes" id="UP001589589">
    <property type="component" value="Unassembled WGS sequence"/>
</dbReference>
<evidence type="ECO:0000259" key="1">
    <source>
        <dbReference type="PROSITE" id="PS51186"/>
    </source>
</evidence>
<gene>
    <name evidence="2" type="ORF">ACFFUQ_13255</name>
</gene>
<proteinExistence type="predicted"/>
<dbReference type="PANTHER" id="PTHR31143:SF2">
    <property type="entry name" value="FR47-LIKE DOMAIN-CONTAINING PROTEIN-RELATED"/>
    <property type="match status" value="1"/>
</dbReference>
<dbReference type="EMBL" id="JBHMEX010000043">
    <property type="protein sequence ID" value="MFB9064988.1"/>
    <property type="molecule type" value="Genomic_DNA"/>
</dbReference>
<organism evidence="2 3">
    <name type="scientific">Flavobacterium branchiarum</name>
    <dbReference type="NCBI Taxonomy" id="1114870"/>
    <lineage>
        <taxon>Bacteria</taxon>
        <taxon>Pseudomonadati</taxon>
        <taxon>Bacteroidota</taxon>
        <taxon>Flavobacteriia</taxon>
        <taxon>Flavobacteriales</taxon>
        <taxon>Flavobacteriaceae</taxon>
        <taxon>Flavobacterium</taxon>
    </lineage>
</organism>
<accession>A0ABV5FN60</accession>